<evidence type="ECO:0000256" key="2">
    <source>
        <dbReference type="PROSITE-ProRule" id="PRU00335"/>
    </source>
</evidence>
<dbReference type="Proteomes" id="UP001141259">
    <property type="component" value="Unassembled WGS sequence"/>
</dbReference>
<dbReference type="PANTHER" id="PTHR30055">
    <property type="entry name" value="HTH-TYPE TRANSCRIPTIONAL REGULATOR RUTR"/>
    <property type="match status" value="1"/>
</dbReference>
<dbReference type="GO" id="GO:0003700">
    <property type="term" value="F:DNA-binding transcription factor activity"/>
    <property type="evidence" value="ECO:0007669"/>
    <property type="project" value="TreeGrafter"/>
</dbReference>
<dbReference type="GO" id="GO:0000976">
    <property type="term" value="F:transcription cis-regulatory region binding"/>
    <property type="evidence" value="ECO:0007669"/>
    <property type="project" value="TreeGrafter"/>
</dbReference>
<feature type="DNA-binding region" description="H-T-H motif" evidence="2">
    <location>
        <begin position="35"/>
        <end position="54"/>
    </location>
</feature>
<organism evidence="4 5">
    <name type="scientific">Umezawaea endophytica</name>
    <dbReference type="NCBI Taxonomy" id="1654476"/>
    <lineage>
        <taxon>Bacteria</taxon>
        <taxon>Bacillati</taxon>
        <taxon>Actinomycetota</taxon>
        <taxon>Actinomycetes</taxon>
        <taxon>Pseudonocardiales</taxon>
        <taxon>Pseudonocardiaceae</taxon>
        <taxon>Umezawaea</taxon>
    </lineage>
</organism>
<name>A0A9X2VI28_9PSEU</name>
<dbReference type="InterPro" id="IPR050109">
    <property type="entry name" value="HTH-type_TetR-like_transc_reg"/>
</dbReference>
<keyword evidence="1 2" id="KW-0238">DNA-binding</keyword>
<dbReference type="Pfam" id="PF17940">
    <property type="entry name" value="TetR_C_31"/>
    <property type="match status" value="1"/>
</dbReference>
<evidence type="ECO:0000313" key="5">
    <source>
        <dbReference type="Proteomes" id="UP001141259"/>
    </source>
</evidence>
<dbReference type="InterPro" id="IPR001647">
    <property type="entry name" value="HTH_TetR"/>
</dbReference>
<dbReference type="RefSeq" id="WP_259622479.1">
    <property type="nucleotide sequence ID" value="NZ_JANYMP010000003.1"/>
</dbReference>
<dbReference type="Pfam" id="PF00440">
    <property type="entry name" value="TetR_N"/>
    <property type="match status" value="1"/>
</dbReference>
<sequence>MTGCRVLTTRGAARRTALLDAAIAVVAESGSGSLTHRTVASTAKASLASVSYHFSSIEDLRRSMFERALEVVDGQLTETAAAGTPNDLPRLMADYVVALLTRHRSAAAAVQEMIVAATHDAALRSTFHEYHERLADLLAPCVGGRAAGLAVAASVQGLIVTALTYPGSDTDGFHAAVVDLIDRVSTLR</sequence>
<keyword evidence="5" id="KW-1185">Reference proteome</keyword>
<dbReference type="SUPFAM" id="SSF46689">
    <property type="entry name" value="Homeodomain-like"/>
    <property type="match status" value="1"/>
</dbReference>
<evidence type="ECO:0000313" key="4">
    <source>
        <dbReference type="EMBL" id="MCS7476966.1"/>
    </source>
</evidence>
<protein>
    <submittedName>
        <fullName evidence="4">TetR family transcriptional regulator</fullName>
    </submittedName>
</protein>
<evidence type="ECO:0000256" key="1">
    <source>
        <dbReference type="ARBA" id="ARBA00023125"/>
    </source>
</evidence>
<dbReference type="AlphaFoldDB" id="A0A9X2VI28"/>
<gene>
    <name evidence="4" type="ORF">NZH93_08865</name>
</gene>
<dbReference type="PROSITE" id="PS50977">
    <property type="entry name" value="HTH_TETR_2"/>
    <property type="match status" value="1"/>
</dbReference>
<proteinExistence type="predicted"/>
<comment type="caution">
    <text evidence="4">The sequence shown here is derived from an EMBL/GenBank/DDBJ whole genome shotgun (WGS) entry which is preliminary data.</text>
</comment>
<dbReference type="InterPro" id="IPR041583">
    <property type="entry name" value="TetR_C_31"/>
</dbReference>
<reference evidence="4" key="1">
    <citation type="submission" date="2022-08" db="EMBL/GenBank/DDBJ databases">
        <authorList>
            <person name="Tistechok S."/>
            <person name="Samborskyy M."/>
            <person name="Roman I."/>
        </authorList>
    </citation>
    <scope>NUCLEOTIDE SEQUENCE</scope>
    <source>
        <strain evidence="4">DSM 103496</strain>
    </source>
</reference>
<feature type="domain" description="HTH tetR-type" evidence="3">
    <location>
        <begin position="12"/>
        <end position="72"/>
    </location>
</feature>
<dbReference type="EMBL" id="JANYMP010000003">
    <property type="protein sequence ID" value="MCS7476966.1"/>
    <property type="molecule type" value="Genomic_DNA"/>
</dbReference>
<evidence type="ECO:0000259" key="3">
    <source>
        <dbReference type="PROSITE" id="PS50977"/>
    </source>
</evidence>
<dbReference type="InterPro" id="IPR009057">
    <property type="entry name" value="Homeodomain-like_sf"/>
</dbReference>
<dbReference type="Gene3D" id="1.10.357.10">
    <property type="entry name" value="Tetracycline Repressor, domain 2"/>
    <property type="match status" value="1"/>
</dbReference>
<accession>A0A9X2VI28</accession>
<dbReference type="PANTHER" id="PTHR30055:SF231">
    <property type="entry name" value="TRANSCRIPTIONAL REGULATORY PROTEIN (PROBABLY DEOR-FAMILY)-RELATED"/>
    <property type="match status" value="1"/>
</dbReference>